<dbReference type="AlphaFoldDB" id="A0A6A5TPX7"/>
<reference evidence="1" key="1">
    <citation type="journal article" date="2020" name="Stud. Mycol.">
        <title>101 Dothideomycetes genomes: a test case for predicting lifestyles and emergence of pathogens.</title>
        <authorList>
            <person name="Haridas S."/>
            <person name="Albert R."/>
            <person name="Binder M."/>
            <person name="Bloem J."/>
            <person name="Labutti K."/>
            <person name="Salamov A."/>
            <person name="Andreopoulos B."/>
            <person name="Baker S."/>
            <person name="Barry K."/>
            <person name="Bills G."/>
            <person name="Bluhm B."/>
            <person name="Cannon C."/>
            <person name="Castanera R."/>
            <person name="Culley D."/>
            <person name="Daum C."/>
            <person name="Ezra D."/>
            <person name="Gonzalez J."/>
            <person name="Henrissat B."/>
            <person name="Kuo A."/>
            <person name="Liang C."/>
            <person name="Lipzen A."/>
            <person name="Lutzoni F."/>
            <person name="Magnuson J."/>
            <person name="Mondo S."/>
            <person name="Nolan M."/>
            <person name="Ohm R."/>
            <person name="Pangilinan J."/>
            <person name="Park H.-J."/>
            <person name="Ramirez L."/>
            <person name="Alfaro M."/>
            <person name="Sun H."/>
            <person name="Tritt A."/>
            <person name="Yoshinaga Y."/>
            <person name="Zwiers L.-H."/>
            <person name="Turgeon B."/>
            <person name="Goodwin S."/>
            <person name="Spatafora J."/>
            <person name="Crous P."/>
            <person name="Grigoriev I."/>
        </authorList>
    </citation>
    <scope>NUCLEOTIDE SEQUENCE</scope>
    <source>
        <strain evidence="1">CBS 675.92</strain>
    </source>
</reference>
<evidence type="ECO:0000313" key="2">
    <source>
        <dbReference type="Proteomes" id="UP000800035"/>
    </source>
</evidence>
<gene>
    <name evidence="1" type="ORF">CC80DRAFT_493523</name>
</gene>
<accession>A0A6A5TPX7</accession>
<evidence type="ECO:0000313" key="1">
    <source>
        <dbReference type="EMBL" id="KAF1954745.1"/>
    </source>
</evidence>
<proteinExistence type="predicted"/>
<dbReference type="OrthoDB" id="3712212at2759"/>
<dbReference type="EMBL" id="ML976997">
    <property type="protein sequence ID" value="KAF1954745.1"/>
    <property type="molecule type" value="Genomic_DNA"/>
</dbReference>
<name>A0A6A5TPX7_9PLEO</name>
<dbReference type="Proteomes" id="UP000800035">
    <property type="component" value="Unassembled WGS sequence"/>
</dbReference>
<protein>
    <submittedName>
        <fullName evidence="1">Uncharacterized protein</fullName>
    </submittedName>
</protein>
<keyword evidence="2" id="KW-1185">Reference proteome</keyword>
<organism evidence="1 2">
    <name type="scientific">Byssothecium circinans</name>
    <dbReference type="NCBI Taxonomy" id="147558"/>
    <lineage>
        <taxon>Eukaryota</taxon>
        <taxon>Fungi</taxon>
        <taxon>Dikarya</taxon>
        <taxon>Ascomycota</taxon>
        <taxon>Pezizomycotina</taxon>
        <taxon>Dothideomycetes</taxon>
        <taxon>Pleosporomycetidae</taxon>
        <taxon>Pleosporales</taxon>
        <taxon>Massarineae</taxon>
        <taxon>Massarinaceae</taxon>
        <taxon>Byssothecium</taxon>
    </lineage>
</organism>
<sequence length="275" mass="30919">MDFSNNALQMTQSSTLSEDTMSHAKLVQACRFGWAAGPDSTSTPSPAPAPVRAPLTSSYFDTRVKRLTSCRGRLYHQLTCSHRIRTDLPENCGPNCLEPHGMIAPIAFYCHECVEDENAKIWNACEANLNAHYPRIAEMTQDEYSAWYAERNQLEAELARDRKTYELQLRANTRPSNVSSALEMSGEELEFANKLDSLSLSLMSSDEGTSNYVQTQQHRHRISLPNDASEQLHWSLNSLALDRGSCGVEYSGAQPVQPVRTMTEEELWNRARGEK</sequence>